<keyword evidence="1" id="KW-0472">Membrane</keyword>
<organism evidence="2">
    <name type="scientific">marine sediment metagenome</name>
    <dbReference type="NCBI Taxonomy" id="412755"/>
    <lineage>
        <taxon>unclassified sequences</taxon>
        <taxon>metagenomes</taxon>
        <taxon>ecological metagenomes</taxon>
    </lineage>
</organism>
<proteinExistence type="predicted"/>
<dbReference type="EMBL" id="BARS01035635">
    <property type="protein sequence ID" value="GAG20757.1"/>
    <property type="molecule type" value="Genomic_DNA"/>
</dbReference>
<name>X0WC13_9ZZZZ</name>
<evidence type="ECO:0000313" key="2">
    <source>
        <dbReference type="EMBL" id="GAG20757.1"/>
    </source>
</evidence>
<sequence>MSNGVIIKNEGKPMKNNKKIILLLVFLGILVSSAAFALQADYPRSPVPGGIKLTNNSTIGDLVMYIYQWGITLGGLALFIVLV</sequence>
<keyword evidence="1" id="KW-0812">Transmembrane</keyword>
<gene>
    <name evidence="2" type="ORF">S01H1_54878</name>
</gene>
<accession>X0WC13</accession>
<reference evidence="2" key="1">
    <citation type="journal article" date="2014" name="Front. Microbiol.">
        <title>High frequency of phylogenetically diverse reductive dehalogenase-homologous genes in deep subseafloor sedimentary metagenomes.</title>
        <authorList>
            <person name="Kawai M."/>
            <person name="Futagami T."/>
            <person name="Toyoda A."/>
            <person name="Takaki Y."/>
            <person name="Nishi S."/>
            <person name="Hori S."/>
            <person name="Arai W."/>
            <person name="Tsubouchi T."/>
            <person name="Morono Y."/>
            <person name="Uchiyama I."/>
            <person name="Ito T."/>
            <person name="Fujiyama A."/>
            <person name="Inagaki F."/>
            <person name="Takami H."/>
        </authorList>
    </citation>
    <scope>NUCLEOTIDE SEQUENCE</scope>
    <source>
        <strain evidence="2">Expedition CK06-06</strain>
    </source>
</reference>
<feature type="transmembrane region" description="Helical" evidence="1">
    <location>
        <begin position="63"/>
        <end position="82"/>
    </location>
</feature>
<protein>
    <submittedName>
        <fullName evidence="2">Uncharacterized protein</fullName>
    </submittedName>
</protein>
<comment type="caution">
    <text evidence="2">The sequence shown here is derived from an EMBL/GenBank/DDBJ whole genome shotgun (WGS) entry which is preliminary data.</text>
</comment>
<keyword evidence="1" id="KW-1133">Transmembrane helix</keyword>
<feature type="non-terminal residue" evidence="2">
    <location>
        <position position="83"/>
    </location>
</feature>
<dbReference type="AlphaFoldDB" id="X0WC13"/>
<evidence type="ECO:0000256" key="1">
    <source>
        <dbReference type="SAM" id="Phobius"/>
    </source>
</evidence>